<dbReference type="GO" id="GO:0043565">
    <property type="term" value="F:sequence-specific DNA binding"/>
    <property type="evidence" value="ECO:0007669"/>
    <property type="project" value="InterPro"/>
</dbReference>
<dbReference type="InterPro" id="IPR018062">
    <property type="entry name" value="HTH_AraC-typ_CS"/>
</dbReference>
<dbReference type="SUPFAM" id="SSF46689">
    <property type="entry name" value="Homeodomain-like"/>
    <property type="match status" value="2"/>
</dbReference>
<dbReference type="SMART" id="SM00342">
    <property type="entry name" value="HTH_ARAC"/>
    <property type="match status" value="1"/>
</dbReference>
<dbReference type="InterPro" id="IPR009057">
    <property type="entry name" value="Homeodomain-like_sf"/>
</dbReference>
<dbReference type="PANTHER" id="PTHR46796">
    <property type="entry name" value="HTH-TYPE TRANSCRIPTIONAL ACTIVATOR RHAS-RELATED"/>
    <property type="match status" value="1"/>
</dbReference>
<protein>
    <recommendedName>
        <fullName evidence="4">HTH araC/xylS-type domain-containing protein</fullName>
    </recommendedName>
</protein>
<evidence type="ECO:0000256" key="3">
    <source>
        <dbReference type="ARBA" id="ARBA00023163"/>
    </source>
</evidence>
<name>A0AA37TYN0_9GAMM</name>
<keyword evidence="6" id="KW-1185">Reference proteome</keyword>
<dbReference type="InterPro" id="IPR020449">
    <property type="entry name" value="Tscrpt_reg_AraC-type_HTH"/>
</dbReference>
<comment type="caution">
    <text evidence="5">The sequence shown here is derived from an EMBL/GenBank/DDBJ whole genome shotgun (WGS) entry which is preliminary data.</text>
</comment>
<dbReference type="PROSITE" id="PS01124">
    <property type="entry name" value="HTH_ARAC_FAMILY_2"/>
    <property type="match status" value="1"/>
</dbReference>
<dbReference type="InterPro" id="IPR018060">
    <property type="entry name" value="HTH_AraC"/>
</dbReference>
<dbReference type="EMBL" id="BSPO01000003">
    <property type="protein sequence ID" value="GLS83711.1"/>
    <property type="molecule type" value="Genomic_DNA"/>
</dbReference>
<accession>A0AA37TYN0</accession>
<evidence type="ECO:0000256" key="1">
    <source>
        <dbReference type="ARBA" id="ARBA00023015"/>
    </source>
</evidence>
<dbReference type="GO" id="GO:0003700">
    <property type="term" value="F:DNA-binding transcription factor activity"/>
    <property type="evidence" value="ECO:0007669"/>
    <property type="project" value="InterPro"/>
</dbReference>
<evidence type="ECO:0000313" key="6">
    <source>
        <dbReference type="Proteomes" id="UP001157439"/>
    </source>
</evidence>
<dbReference type="PANTHER" id="PTHR46796:SF13">
    <property type="entry name" value="HTH-TYPE TRANSCRIPTIONAL ACTIVATOR RHAS"/>
    <property type="match status" value="1"/>
</dbReference>
<evidence type="ECO:0000259" key="4">
    <source>
        <dbReference type="PROSITE" id="PS01124"/>
    </source>
</evidence>
<keyword evidence="1" id="KW-0805">Transcription regulation</keyword>
<dbReference type="PRINTS" id="PR00032">
    <property type="entry name" value="HTHARAC"/>
</dbReference>
<keyword evidence="2" id="KW-0238">DNA-binding</keyword>
<evidence type="ECO:0000256" key="2">
    <source>
        <dbReference type="ARBA" id="ARBA00023125"/>
    </source>
</evidence>
<dbReference type="Pfam" id="PF12833">
    <property type="entry name" value="HTH_18"/>
    <property type="match status" value="1"/>
</dbReference>
<dbReference type="RefSeq" id="WP_095498741.1">
    <property type="nucleotide sequence ID" value="NZ_BSPO01000003.1"/>
</dbReference>
<organism evidence="5 6">
    <name type="scientific">Paraferrimonas haliotis</name>
    <dbReference type="NCBI Taxonomy" id="2013866"/>
    <lineage>
        <taxon>Bacteria</taxon>
        <taxon>Pseudomonadati</taxon>
        <taxon>Pseudomonadota</taxon>
        <taxon>Gammaproteobacteria</taxon>
        <taxon>Alteromonadales</taxon>
        <taxon>Ferrimonadaceae</taxon>
        <taxon>Paraferrimonas</taxon>
    </lineage>
</organism>
<feature type="domain" description="HTH araC/xylS-type" evidence="4">
    <location>
        <begin position="178"/>
        <end position="279"/>
    </location>
</feature>
<evidence type="ECO:0000313" key="5">
    <source>
        <dbReference type="EMBL" id="GLS83711.1"/>
    </source>
</evidence>
<gene>
    <name evidence="5" type="ORF">GCM10007894_16880</name>
</gene>
<dbReference type="AlphaFoldDB" id="A0AA37TYN0"/>
<dbReference type="InterPro" id="IPR050204">
    <property type="entry name" value="AraC_XylS_family_regulators"/>
</dbReference>
<dbReference type="Proteomes" id="UP001157439">
    <property type="component" value="Unassembled WGS sequence"/>
</dbReference>
<keyword evidence="3" id="KW-0804">Transcription</keyword>
<dbReference type="Gene3D" id="1.10.10.60">
    <property type="entry name" value="Homeodomain-like"/>
    <property type="match status" value="2"/>
</dbReference>
<reference evidence="5 6" key="1">
    <citation type="journal article" date="2014" name="Int. J. Syst. Evol. Microbiol.">
        <title>Complete genome sequence of Corynebacterium casei LMG S-19264T (=DSM 44701T), isolated from a smear-ripened cheese.</title>
        <authorList>
            <consortium name="US DOE Joint Genome Institute (JGI-PGF)"/>
            <person name="Walter F."/>
            <person name="Albersmeier A."/>
            <person name="Kalinowski J."/>
            <person name="Ruckert C."/>
        </authorList>
    </citation>
    <scope>NUCLEOTIDE SEQUENCE [LARGE SCALE GENOMIC DNA]</scope>
    <source>
        <strain evidence="5 6">NBRC 112785</strain>
    </source>
</reference>
<dbReference type="PROSITE" id="PS00041">
    <property type="entry name" value="HTH_ARAC_FAMILY_1"/>
    <property type="match status" value="1"/>
</dbReference>
<proteinExistence type="predicted"/>
<sequence>MAKQQVYCEPFCIEESHQFEIHHVDYGENDPYTCFMHFHEVHEIIIFEEIDGHYFFSQGESQLSNHDVVFTPALETHNFSLTRAQKSWYIIQFLPSVLDEPQFASIRNQFEHGVHWRLPRQKMNQLLQQTRWLYGAYQEEPTGIIGKSLLQLLLMWLAQYAQPVTTVAQPIRYSLGYEKLAPVVDKFRHRACVELSLVEAAALCHLSPSHFSRQFKKVFRCNYSQYQLRHKLYSAARLLSQSSKSITDISYELGFSSPSHFIAQFKRQFAQTPRAFRSHSREQ</sequence>